<name>A0A8S5MNM4_9CAUD</name>
<feature type="region of interest" description="Disordered" evidence="1">
    <location>
        <begin position="1"/>
        <end position="68"/>
    </location>
</feature>
<accession>A0A8S5MNM4</accession>
<dbReference type="EMBL" id="BK014943">
    <property type="protein sequence ID" value="DAD83812.1"/>
    <property type="molecule type" value="Genomic_DNA"/>
</dbReference>
<organism evidence="2">
    <name type="scientific">Podoviridae sp. ctsaV5</name>
    <dbReference type="NCBI Taxonomy" id="2826583"/>
    <lineage>
        <taxon>Viruses</taxon>
        <taxon>Duplodnaviria</taxon>
        <taxon>Heunggongvirae</taxon>
        <taxon>Uroviricota</taxon>
        <taxon>Caudoviricetes</taxon>
    </lineage>
</organism>
<feature type="compositionally biased region" description="Basic residues" evidence="1">
    <location>
        <begin position="37"/>
        <end position="52"/>
    </location>
</feature>
<evidence type="ECO:0000313" key="2">
    <source>
        <dbReference type="EMBL" id="DAD83812.1"/>
    </source>
</evidence>
<sequence>MRRSCGADRVVRRDRISAGTRAVEHQGTHRGSGQRRATAHRGKLWRHNPLNRKKPENRLRVGQVSAKS</sequence>
<evidence type="ECO:0000256" key="1">
    <source>
        <dbReference type="SAM" id="MobiDB-lite"/>
    </source>
</evidence>
<feature type="compositionally biased region" description="Basic and acidic residues" evidence="1">
    <location>
        <begin position="1"/>
        <end position="27"/>
    </location>
</feature>
<protein>
    <submittedName>
        <fullName evidence="2">Uncharacterized protein</fullName>
    </submittedName>
</protein>
<proteinExistence type="predicted"/>
<reference evidence="2" key="1">
    <citation type="journal article" date="2021" name="Proc. Natl. Acad. Sci. U.S.A.">
        <title>A Catalog of Tens of Thousands of Viruses from Human Metagenomes Reveals Hidden Associations with Chronic Diseases.</title>
        <authorList>
            <person name="Tisza M.J."/>
            <person name="Buck C.B."/>
        </authorList>
    </citation>
    <scope>NUCLEOTIDE SEQUENCE</scope>
    <source>
        <strain evidence="2">CtsaV5</strain>
    </source>
</reference>